<keyword evidence="8" id="KW-1185">Reference proteome</keyword>
<name>A0A484KCJ1_9ASTE</name>
<evidence type="ECO:0000313" key="8">
    <source>
        <dbReference type="Proteomes" id="UP000595140"/>
    </source>
</evidence>
<comment type="similarity">
    <text evidence="6">Belongs to the MPP10 family.</text>
</comment>
<evidence type="ECO:0000256" key="3">
    <source>
        <dbReference type="ARBA" id="ARBA00022552"/>
    </source>
</evidence>
<keyword evidence="2" id="KW-0690">Ribosome biogenesis</keyword>
<dbReference type="OrthoDB" id="445326at2759"/>
<dbReference type="AlphaFoldDB" id="A0A484KCJ1"/>
<protein>
    <submittedName>
        <fullName evidence="7">Uncharacterized protein</fullName>
    </submittedName>
</protein>
<evidence type="ECO:0000313" key="7">
    <source>
        <dbReference type="EMBL" id="VFQ59536.1"/>
    </source>
</evidence>
<evidence type="ECO:0000256" key="1">
    <source>
        <dbReference type="ARBA" id="ARBA00004604"/>
    </source>
</evidence>
<dbReference type="GO" id="GO:0005732">
    <property type="term" value="C:sno(s)RNA-containing ribonucleoprotein complex"/>
    <property type="evidence" value="ECO:0007669"/>
    <property type="project" value="InterPro"/>
</dbReference>
<dbReference type="PANTHER" id="PTHR17039">
    <property type="entry name" value="U3 SMALL NUCLEOLAR RIBONUCLEOPROTEIN PROTEIN MPP10"/>
    <property type="match status" value="1"/>
</dbReference>
<organism evidence="7 8">
    <name type="scientific">Cuscuta campestris</name>
    <dbReference type="NCBI Taxonomy" id="132261"/>
    <lineage>
        <taxon>Eukaryota</taxon>
        <taxon>Viridiplantae</taxon>
        <taxon>Streptophyta</taxon>
        <taxon>Embryophyta</taxon>
        <taxon>Tracheophyta</taxon>
        <taxon>Spermatophyta</taxon>
        <taxon>Magnoliopsida</taxon>
        <taxon>eudicotyledons</taxon>
        <taxon>Gunneridae</taxon>
        <taxon>Pentapetalae</taxon>
        <taxon>asterids</taxon>
        <taxon>lamiids</taxon>
        <taxon>Solanales</taxon>
        <taxon>Convolvulaceae</taxon>
        <taxon>Cuscuteae</taxon>
        <taxon>Cuscuta</taxon>
        <taxon>Cuscuta subgen. Grammica</taxon>
        <taxon>Cuscuta sect. Cleistogrammica</taxon>
    </lineage>
</organism>
<dbReference type="PANTHER" id="PTHR17039:SF0">
    <property type="entry name" value="U3 SMALL NUCLEOLAR RIBONUCLEOPROTEIN PROTEIN MPP10"/>
    <property type="match status" value="1"/>
</dbReference>
<dbReference type="GO" id="GO:0032040">
    <property type="term" value="C:small-subunit processome"/>
    <property type="evidence" value="ECO:0007669"/>
    <property type="project" value="TreeGrafter"/>
</dbReference>
<evidence type="ECO:0000256" key="6">
    <source>
        <dbReference type="ARBA" id="ARBA00029455"/>
    </source>
</evidence>
<sequence length="113" mass="13119">MEKENIEPKPRTIQGEKAKKNTAFEVDLDFEHNMRLAPVITEEVTLSLEELSRKGIVEVDEEPSIGENAFVWLATLILVVAECRERSLYFRDSYSFFWQYTPLSCLQCVLETD</sequence>
<proteinExistence type="inferred from homology"/>
<dbReference type="InterPro" id="IPR012173">
    <property type="entry name" value="Mpp10"/>
</dbReference>
<dbReference type="GO" id="GO:0034457">
    <property type="term" value="C:Mpp10 complex"/>
    <property type="evidence" value="ECO:0007669"/>
    <property type="project" value="InterPro"/>
</dbReference>
<keyword evidence="3" id="KW-0698">rRNA processing</keyword>
<evidence type="ECO:0000256" key="5">
    <source>
        <dbReference type="ARBA" id="ARBA00023274"/>
    </source>
</evidence>
<gene>
    <name evidence="7" type="ORF">CCAM_LOCUS1312</name>
</gene>
<reference evidence="7 8" key="1">
    <citation type="submission" date="2018-04" db="EMBL/GenBank/DDBJ databases">
        <authorList>
            <person name="Vogel A."/>
        </authorList>
    </citation>
    <scope>NUCLEOTIDE SEQUENCE [LARGE SCALE GENOMIC DNA]</scope>
</reference>
<keyword evidence="4" id="KW-0539">Nucleus</keyword>
<dbReference type="EMBL" id="OOIL02000028">
    <property type="protein sequence ID" value="VFQ59536.1"/>
    <property type="molecule type" value="Genomic_DNA"/>
</dbReference>
<dbReference type="GO" id="GO:0006364">
    <property type="term" value="P:rRNA processing"/>
    <property type="evidence" value="ECO:0007669"/>
    <property type="project" value="UniProtKB-KW"/>
</dbReference>
<evidence type="ECO:0000256" key="2">
    <source>
        <dbReference type="ARBA" id="ARBA00022517"/>
    </source>
</evidence>
<comment type="subcellular location">
    <subcellularLocation>
        <location evidence="1">Nucleus</location>
        <location evidence="1">Nucleolus</location>
    </subcellularLocation>
</comment>
<dbReference type="Pfam" id="PF04006">
    <property type="entry name" value="Mpp10"/>
    <property type="match status" value="1"/>
</dbReference>
<evidence type="ECO:0000256" key="4">
    <source>
        <dbReference type="ARBA" id="ARBA00023242"/>
    </source>
</evidence>
<accession>A0A484KCJ1</accession>
<keyword evidence="5" id="KW-0687">Ribonucleoprotein</keyword>
<dbReference type="Proteomes" id="UP000595140">
    <property type="component" value="Unassembled WGS sequence"/>
</dbReference>